<evidence type="ECO:0000313" key="2">
    <source>
        <dbReference type="EMBL" id="OIR20719.1"/>
    </source>
</evidence>
<reference evidence="2 3" key="1">
    <citation type="submission" date="2016-08" db="EMBL/GenBank/DDBJ databases">
        <title>New Insights into Marine Group III Euryarchaeota, from dark to light.</title>
        <authorList>
            <person name="Haro-Moreno J.M."/>
            <person name="Rodriguez-Valera F."/>
            <person name="Lopez-Garcia P."/>
            <person name="Moreira D."/>
            <person name="Martin-Cuadrado A.B."/>
        </authorList>
    </citation>
    <scope>NUCLEOTIDE SEQUENCE [LARGE SCALE GENOMIC DNA]</scope>
    <source>
        <strain evidence="2">CG-Epi4</strain>
    </source>
</reference>
<feature type="domain" description="VapC9 PIN-like" evidence="1">
    <location>
        <begin position="5"/>
        <end position="110"/>
    </location>
</feature>
<dbReference type="Proteomes" id="UP000183375">
    <property type="component" value="Unassembled WGS sequence"/>
</dbReference>
<accession>A0A1J5TIE6</accession>
<dbReference type="EMBL" id="MIYX01000019">
    <property type="protein sequence ID" value="OIR20719.1"/>
    <property type="molecule type" value="Genomic_DNA"/>
</dbReference>
<dbReference type="InterPro" id="IPR041120">
    <property type="entry name" value="PIN_9"/>
</dbReference>
<dbReference type="SUPFAM" id="SSF88723">
    <property type="entry name" value="PIN domain-like"/>
    <property type="match status" value="1"/>
</dbReference>
<dbReference type="Gene3D" id="3.40.50.1010">
    <property type="entry name" value="5'-nuclease"/>
    <property type="match status" value="1"/>
</dbReference>
<dbReference type="AlphaFoldDB" id="A0A1J5TIE6"/>
<evidence type="ECO:0000313" key="3">
    <source>
        <dbReference type="Proteomes" id="UP000183375"/>
    </source>
</evidence>
<organism evidence="2 3">
    <name type="scientific">Marine Group III euryarchaeote CG-Epi4</name>
    <dbReference type="NCBI Taxonomy" id="1888998"/>
    <lineage>
        <taxon>Archaea</taxon>
        <taxon>Methanobacteriati</taxon>
        <taxon>Thermoplasmatota</taxon>
        <taxon>Thermoplasmata</taxon>
        <taxon>Candidatus Thermoprofundales</taxon>
    </lineage>
</organism>
<proteinExistence type="predicted"/>
<protein>
    <recommendedName>
        <fullName evidence="1">VapC9 PIN-like domain-containing protein</fullName>
    </recommendedName>
</protein>
<name>A0A1J5TIE6_9ARCH</name>
<sequence>MNIVLPDTNIILWTFSGGVDFREAIALVAPNHEIRIATCVLDELKKMKIKKSTAALAFCSKMKTIDIGTGYADDLLVKSAEKGYLIATNDKEILLSLKAKGINAIRIREKNKLMVMEN</sequence>
<dbReference type="Pfam" id="PF18477">
    <property type="entry name" value="PIN_9"/>
    <property type="match status" value="1"/>
</dbReference>
<gene>
    <name evidence="2" type="ORF">BEU01_01120</name>
</gene>
<evidence type="ECO:0000259" key="1">
    <source>
        <dbReference type="Pfam" id="PF18477"/>
    </source>
</evidence>
<comment type="caution">
    <text evidence="2">The sequence shown here is derived from an EMBL/GenBank/DDBJ whole genome shotgun (WGS) entry which is preliminary data.</text>
</comment>
<dbReference type="InterPro" id="IPR029060">
    <property type="entry name" value="PIN-like_dom_sf"/>
</dbReference>